<dbReference type="EMBL" id="BK014870">
    <property type="protein sequence ID" value="DAD79694.1"/>
    <property type="molecule type" value="Genomic_DNA"/>
</dbReference>
<reference evidence="1" key="1">
    <citation type="journal article" date="2021" name="Proc. Natl. Acad. Sci. U.S.A.">
        <title>A Catalog of Tens of Thousands of Viruses from Human Metagenomes Reveals Hidden Associations with Chronic Diseases.</title>
        <authorList>
            <person name="Tisza M.J."/>
            <person name="Buck C.B."/>
        </authorList>
    </citation>
    <scope>NUCLEOTIDE SEQUENCE</scope>
    <source>
        <strain evidence="1">Ct9Fw19</strain>
    </source>
</reference>
<accession>A0A8S5MBT5</accession>
<organism evidence="1">
    <name type="scientific">Myoviridae sp. ct9Fw19</name>
    <dbReference type="NCBI Taxonomy" id="2826624"/>
    <lineage>
        <taxon>Viruses</taxon>
        <taxon>Duplodnaviria</taxon>
        <taxon>Heunggongvirae</taxon>
        <taxon>Uroviricota</taxon>
        <taxon>Caudoviricetes</taxon>
    </lineage>
</organism>
<evidence type="ECO:0000313" key="1">
    <source>
        <dbReference type="EMBL" id="DAD79694.1"/>
    </source>
</evidence>
<sequence length="32" mass="3638">MFILGFSIISSLPPLPHVYPACYDKRKVKFVA</sequence>
<name>A0A8S5MBT5_9CAUD</name>
<protein>
    <submittedName>
        <fullName evidence="1">Uncharacterized protein</fullName>
    </submittedName>
</protein>
<proteinExistence type="predicted"/>